<dbReference type="PANTHER" id="PTHR23389:SF9">
    <property type="entry name" value="DNA LIGASE"/>
    <property type="match status" value="1"/>
</dbReference>
<feature type="binding site" evidence="13">
    <location>
        <position position="474"/>
    </location>
    <ligand>
        <name>Zn(2+)</name>
        <dbReference type="ChEBI" id="CHEBI:29105"/>
    </ligand>
</feature>
<dbReference type="SUPFAM" id="SSF50249">
    <property type="entry name" value="Nucleic acid-binding proteins"/>
    <property type="match status" value="1"/>
</dbReference>
<dbReference type="GO" id="GO:0003911">
    <property type="term" value="F:DNA ligase (NAD+) activity"/>
    <property type="evidence" value="ECO:0007669"/>
    <property type="project" value="UniProtKB-UniRule"/>
</dbReference>
<dbReference type="GO" id="GO:0006260">
    <property type="term" value="P:DNA replication"/>
    <property type="evidence" value="ECO:0007669"/>
    <property type="project" value="UniProtKB-KW"/>
</dbReference>
<dbReference type="SUPFAM" id="SSF56091">
    <property type="entry name" value="DNA ligase/mRNA capping enzyme, catalytic domain"/>
    <property type="match status" value="1"/>
</dbReference>
<keyword evidence="8 13" id="KW-0460">Magnesium</keyword>
<protein>
    <recommendedName>
        <fullName evidence="2 13">DNA ligase</fullName>
        <ecNumber evidence="1 13">6.5.1.2</ecNumber>
    </recommendedName>
    <alternativeName>
        <fullName evidence="13">Polydeoxyribonucleotide synthase [NAD(+)]</fullName>
    </alternativeName>
</protein>
<keyword evidence="9 13" id="KW-0520">NAD</keyword>
<dbReference type="Gene3D" id="2.40.50.140">
    <property type="entry name" value="Nucleic acid-binding proteins"/>
    <property type="match status" value="1"/>
</dbReference>
<dbReference type="AlphaFoldDB" id="A0A1Q5PLW8"/>
<dbReference type="Pfam" id="PF12826">
    <property type="entry name" value="HHH_2"/>
    <property type="match status" value="1"/>
</dbReference>
<comment type="similarity">
    <text evidence="12 13">Belongs to the NAD-dependent DNA ligase family. LigA subfamily.</text>
</comment>
<dbReference type="InterPro" id="IPR012340">
    <property type="entry name" value="NA-bd_OB-fold"/>
</dbReference>
<feature type="binding site" evidence="13">
    <location>
        <position position="452"/>
    </location>
    <ligand>
        <name>Zn(2+)</name>
        <dbReference type="ChEBI" id="CHEBI:29105"/>
    </ligand>
</feature>
<dbReference type="STRING" id="156892.BM477_06120"/>
<dbReference type="PROSITE" id="PS01055">
    <property type="entry name" value="DNA_LIGASE_N1"/>
    <property type="match status" value="1"/>
</dbReference>
<dbReference type="NCBIfam" id="TIGR00575">
    <property type="entry name" value="dnlj"/>
    <property type="match status" value="1"/>
</dbReference>
<dbReference type="SUPFAM" id="SSF52113">
    <property type="entry name" value="BRCT domain"/>
    <property type="match status" value="1"/>
</dbReference>
<dbReference type="InterPro" id="IPR013840">
    <property type="entry name" value="DNAligase_N"/>
</dbReference>
<comment type="function">
    <text evidence="13">DNA ligase that catalyzes the formation of phosphodiester linkages between 5'-phosphoryl and 3'-hydroxyl groups in double-stranded DNA using NAD as a coenzyme and as the energy source for the reaction. It is essential for DNA replication and repair of damaged DNA.</text>
</comment>
<feature type="binding site" evidence="13">
    <location>
        <position position="331"/>
    </location>
    <ligand>
        <name>NAD(+)</name>
        <dbReference type="ChEBI" id="CHEBI:57540"/>
    </ligand>
</feature>
<sequence>MEDSTENLSNAGINGDTPPESVRAEWADLAAKVEAAQTEYYDQKGEAIEGRQTTLSDEEYDKLFHRLDDLEAQWPLLRTQDSPTQRVGGGSSNDFEKVAHPSRMMSLEDVFTLSEVNSWVDRMHVQTGSTDLEFSAEVKIDGLALSLIYEGGRLVRAVTRGDGYVGDDVTRNVMTISSIPHRLTGSGFPALLEVRGEVFFPLADFEKMNQQRREFNELQLQRKAAGKSHEALQKEFVNARNAAAGSLRQKDPTVTASRPLAFIAHGVGSEAEGATEVSSLSAWFEQLSSWGLPVSPYSKVVNSRDGVLGYIAQYGAQRTELFHEIDGVVIKVNDLSLQSQMGATARVPRWAVAYKYPPLEKRTVLRDIRVQVGRTGRVTPFAVLDEILLAGSYVSRATLHNPSEVARKGVKIGDTVTVRKAGDVIPEVLGPVESLRTGREYDFVMPTLCPSCGTPIGPAKPGDKDMRCPNAKSCPAQLTQRIAMLGSRKALDVGGLGDQAAAALTQPELDRDRVIDALLTGHYVQLEDGSKISLPPEQRGAVDDPQARERADAYLPAPQTPVLRSEARLFNLYVEDLEDVFLWREELESDGEGSRPSGNWKQVRYFYNRPRQVKDECEIRYESQPSSTTVALLENLEAAKQQPLWRVIVSLSIRHFSSVTARTLTAAFPSMEAIKSASREELAAVDGIGDVMAEQIINWFAQDWHLEIIEAWAAAGVRMADEVREDEEDSGPGVLDGLTIVISGSMPGYTRDEAKAAVQARGGKATGSVSKKTSVLVAGPGAGSKETKAQALGVPILSEDKFQTLLDSGLAAALGEASAQ</sequence>
<reference evidence="17" key="1">
    <citation type="submission" date="2016-11" db="EMBL/GenBank/DDBJ databases">
        <title>Actinomyces gypaetusis sp. nov. isolated from Gypaetus barbatus in Qinghai Tibet Plateau China.</title>
        <authorList>
            <person name="Meng X."/>
        </authorList>
    </citation>
    <scope>NUCLEOTIDE SEQUENCE [LARGE SCALE GENOMIC DNA]</scope>
    <source>
        <strain evidence="17">DSM 15383</strain>
    </source>
</reference>
<evidence type="ECO:0000256" key="9">
    <source>
        <dbReference type="ARBA" id="ARBA00023027"/>
    </source>
</evidence>
<keyword evidence="17" id="KW-1185">Reference proteome</keyword>
<comment type="cofactor">
    <cofactor evidence="13">
        <name>Mg(2+)</name>
        <dbReference type="ChEBI" id="CHEBI:18420"/>
    </cofactor>
    <cofactor evidence="13">
        <name>Mn(2+)</name>
        <dbReference type="ChEBI" id="CHEBI:29035"/>
    </cofactor>
</comment>
<organism evidence="16 17">
    <name type="scientific">Boudabousia marimammalium</name>
    <dbReference type="NCBI Taxonomy" id="156892"/>
    <lineage>
        <taxon>Bacteria</taxon>
        <taxon>Bacillati</taxon>
        <taxon>Actinomycetota</taxon>
        <taxon>Actinomycetes</taxon>
        <taxon>Actinomycetales</taxon>
        <taxon>Actinomycetaceae</taxon>
        <taxon>Boudabousia</taxon>
    </lineage>
</organism>
<dbReference type="InterPro" id="IPR013839">
    <property type="entry name" value="DNAligase_adenylation"/>
</dbReference>
<dbReference type="PIRSF" id="PIRSF001604">
    <property type="entry name" value="LigA"/>
    <property type="match status" value="1"/>
</dbReference>
<keyword evidence="4 13" id="KW-0235">DNA replication</keyword>
<keyword evidence="7 13" id="KW-0862">Zinc</keyword>
<evidence type="ECO:0000256" key="11">
    <source>
        <dbReference type="ARBA" id="ARBA00034005"/>
    </source>
</evidence>
<evidence type="ECO:0000256" key="4">
    <source>
        <dbReference type="ARBA" id="ARBA00022705"/>
    </source>
</evidence>
<feature type="binding site" evidence="13">
    <location>
        <position position="355"/>
    </location>
    <ligand>
        <name>NAD(+)</name>
        <dbReference type="ChEBI" id="CHEBI:57540"/>
    </ligand>
</feature>
<dbReference type="InterPro" id="IPR001679">
    <property type="entry name" value="DNA_ligase"/>
</dbReference>
<dbReference type="SMART" id="SM00292">
    <property type="entry name" value="BRCT"/>
    <property type="match status" value="1"/>
</dbReference>
<evidence type="ECO:0000256" key="12">
    <source>
        <dbReference type="ARBA" id="ARBA00060881"/>
    </source>
</evidence>
<dbReference type="Gene3D" id="1.10.150.20">
    <property type="entry name" value="5' to 3' exonuclease, C-terminal subdomain"/>
    <property type="match status" value="2"/>
</dbReference>
<keyword evidence="13" id="KW-0464">Manganese</keyword>
<dbReference type="OrthoDB" id="9759736at2"/>
<evidence type="ECO:0000256" key="8">
    <source>
        <dbReference type="ARBA" id="ARBA00022842"/>
    </source>
</evidence>
<dbReference type="InterPro" id="IPR018239">
    <property type="entry name" value="DNA_ligase_AS"/>
</dbReference>
<dbReference type="InterPro" id="IPR004149">
    <property type="entry name" value="Znf_DNAligase_C4"/>
</dbReference>
<dbReference type="HAMAP" id="MF_01588">
    <property type="entry name" value="DNA_ligase_A"/>
    <property type="match status" value="1"/>
</dbReference>
<dbReference type="Pfam" id="PF01653">
    <property type="entry name" value="DNA_ligase_aden"/>
    <property type="match status" value="1"/>
</dbReference>
<dbReference type="EC" id="6.5.1.2" evidence="1 13"/>
<dbReference type="SMART" id="SM00532">
    <property type="entry name" value="LIGANc"/>
    <property type="match status" value="1"/>
</dbReference>
<evidence type="ECO:0000256" key="5">
    <source>
        <dbReference type="ARBA" id="ARBA00022723"/>
    </source>
</evidence>
<comment type="catalytic activity">
    <reaction evidence="11 13">
        <text>NAD(+) + (deoxyribonucleotide)n-3'-hydroxyl + 5'-phospho-(deoxyribonucleotide)m = (deoxyribonucleotide)n+m + AMP + beta-nicotinamide D-nucleotide.</text>
        <dbReference type="EC" id="6.5.1.2"/>
    </reaction>
</comment>
<evidence type="ECO:0000256" key="7">
    <source>
        <dbReference type="ARBA" id="ARBA00022833"/>
    </source>
</evidence>
<dbReference type="PROSITE" id="PS50172">
    <property type="entry name" value="BRCT"/>
    <property type="match status" value="1"/>
</dbReference>
<keyword evidence="5 13" id="KW-0479">Metal-binding</keyword>
<feature type="binding site" evidence="13">
    <location>
        <begin position="106"/>
        <end position="107"/>
    </location>
    <ligand>
        <name>NAD(+)</name>
        <dbReference type="ChEBI" id="CHEBI:57540"/>
    </ligand>
</feature>
<keyword evidence="3 13" id="KW-0436">Ligase</keyword>
<evidence type="ECO:0000256" key="10">
    <source>
        <dbReference type="ARBA" id="ARBA00023204"/>
    </source>
</evidence>
<evidence type="ECO:0000256" key="6">
    <source>
        <dbReference type="ARBA" id="ARBA00022763"/>
    </source>
</evidence>
<dbReference type="PANTHER" id="PTHR23389">
    <property type="entry name" value="CHROMOSOME TRANSMISSION FIDELITY FACTOR 18"/>
    <property type="match status" value="1"/>
</dbReference>
<feature type="binding site" evidence="13">
    <location>
        <position position="160"/>
    </location>
    <ligand>
        <name>NAD(+)</name>
        <dbReference type="ChEBI" id="CHEBI:57540"/>
    </ligand>
</feature>
<dbReference type="InterPro" id="IPR001357">
    <property type="entry name" value="BRCT_dom"/>
</dbReference>
<dbReference type="GO" id="GO:0006281">
    <property type="term" value="P:DNA repair"/>
    <property type="evidence" value="ECO:0007669"/>
    <property type="project" value="UniProtKB-KW"/>
</dbReference>
<keyword evidence="6 13" id="KW-0227">DNA damage</keyword>
<evidence type="ECO:0000313" key="17">
    <source>
        <dbReference type="Proteomes" id="UP000186465"/>
    </source>
</evidence>
<evidence type="ECO:0000256" key="14">
    <source>
        <dbReference type="SAM" id="MobiDB-lite"/>
    </source>
</evidence>
<dbReference type="EMBL" id="MPDM01000006">
    <property type="protein sequence ID" value="OKL48043.1"/>
    <property type="molecule type" value="Genomic_DNA"/>
</dbReference>
<feature type="binding site" evidence="13">
    <location>
        <position position="468"/>
    </location>
    <ligand>
        <name>Zn(2+)</name>
        <dbReference type="ChEBI" id="CHEBI:29105"/>
    </ligand>
</feature>
<evidence type="ECO:0000256" key="2">
    <source>
        <dbReference type="ARBA" id="ARBA00013308"/>
    </source>
</evidence>
<feature type="binding site" evidence="13">
    <location>
        <position position="449"/>
    </location>
    <ligand>
        <name>Zn(2+)</name>
        <dbReference type="ChEBI" id="CHEBI:29105"/>
    </ligand>
</feature>
<feature type="region of interest" description="Disordered" evidence="14">
    <location>
        <begin position="1"/>
        <end position="22"/>
    </location>
</feature>
<dbReference type="Proteomes" id="UP000186465">
    <property type="component" value="Unassembled WGS sequence"/>
</dbReference>
<dbReference type="GO" id="GO:0046872">
    <property type="term" value="F:metal ion binding"/>
    <property type="evidence" value="ECO:0007669"/>
    <property type="project" value="UniProtKB-KW"/>
</dbReference>
<feature type="domain" description="BRCT" evidence="15">
    <location>
        <begin position="730"/>
        <end position="800"/>
    </location>
</feature>
<evidence type="ECO:0000256" key="3">
    <source>
        <dbReference type="ARBA" id="ARBA00022598"/>
    </source>
</evidence>
<keyword evidence="10 13" id="KW-0234">DNA repair</keyword>
<dbReference type="InterPro" id="IPR036420">
    <property type="entry name" value="BRCT_dom_sf"/>
</dbReference>
<feature type="active site" description="N6-AMP-lysine intermediate" evidence="13">
    <location>
        <position position="139"/>
    </location>
</feature>
<dbReference type="RefSeq" id="WP_075361811.1">
    <property type="nucleotide sequence ID" value="NZ_MPDM01000006.1"/>
</dbReference>
<evidence type="ECO:0000259" key="15">
    <source>
        <dbReference type="PROSITE" id="PS50172"/>
    </source>
</evidence>
<proteinExistence type="inferred from homology"/>
<comment type="caution">
    <text evidence="16">The sequence shown here is derived from an EMBL/GenBank/DDBJ whole genome shotgun (WGS) entry which is preliminary data.</text>
</comment>
<dbReference type="Gene3D" id="1.10.287.610">
    <property type="entry name" value="Helix hairpin bin"/>
    <property type="match status" value="1"/>
</dbReference>
<evidence type="ECO:0000256" key="1">
    <source>
        <dbReference type="ARBA" id="ARBA00012722"/>
    </source>
</evidence>
<dbReference type="Pfam" id="PF03119">
    <property type="entry name" value="DNA_ligase_ZBD"/>
    <property type="match status" value="1"/>
</dbReference>
<dbReference type="InterPro" id="IPR004150">
    <property type="entry name" value="NAD_DNA_ligase_OB"/>
</dbReference>
<feature type="compositionally biased region" description="Polar residues" evidence="14">
    <location>
        <begin position="1"/>
        <end position="12"/>
    </location>
</feature>
<dbReference type="GO" id="GO:0005829">
    <property type="term" value="C:cytosol"/>
    <property type="evidence" value="ECO:0007669"/>
    <property type="project" value="TreeGrafter"/>
</dbReference>
<dbReference type="FunFam" id="2.40.50.140:FF:000012">
    <property type="entry name" value="DNA ligase"/>
    <property type="match status" value="1"/>
</dbReference>
<dbReference type="Pfam" id="PF03120">
    <property type="entry name" value="OB_DNA_ligase"/>
    <property type="match status" value="1"/>
</dbReference>
<dbReference type="InterPro" id="IPR041663">
    <property type="entry name" value="DisA/LigA_HHH"/>
</dbReference>
<dbReference type="Gene3D" id="3.30.470.30">
    <property type="entry name" value="DNA ligase/mRNA capping enzyme"/>
    <property type="match status" value="1"/>
</dbReference>
<dbReference type="FunFam" id="1.10.150.20:FF:000006">
    <property type="entry name" value="DNA ligase"/>
    <property type="match status" value="1"/>
</dbReference>
<evidence type="ECO:0000313" key="16">
    <source>
        <dbReference type="EMBL" id="OKL48043.1"/>
    </source>
</evidence>
<dbReference type="Pfam" id="PF00533">
    <property type="entry name" value="BRCT"/>
    <property type="match status" value="1"/>
</dbReference>
<evidence type="ECO:0000256" key="13">
    <source>
        <dbReference type="HAMAP-Rule" id="MF_01588"/>
    </source>
</evidence>
<dbReference type="CDD" id="cd17748">
    <property type="entry name" value="BRCT_DNA_ligase_like"/>
    <property type="match status" value="1"/>
</dbReference>
<name>A0A1Q5PLW8_9ACTO</name>
<dbReference type="InterPro" id="IPR010994">
    <property type="entry name" value="RuvA_2-like"/>
</dbReference>
<dbReference type="Gene3D" id="6.20.10.30">
    <property type="match status" value="1"/>
</dbReference>
<dbReference type="CDD" id="cd00114">
    <property type="entry name" value="LIGANc"/>
    <property type="match status" value="1"/>
</dbReference>
<feature type="binding site" evidence="13">
    <location>
        <position position="137"/>
    </location>
    <ligand>
        <name>NAD(+)</name>
        <dbReference type="ChEBI" id="CHEBI:57540"/>
    </ligand>
</feature>
<accession>A0A1Q5PLW8</accession>
<dbReference type="SUPFAM" id="SSF47781">
    <property type="entry name" value="RuvA domain 2-like"/>
    <property type="match status" value="2"/>
</dbReference>
<dbReference type="NCBIfam" id="NF005932">
    <property type="entry name" value="PRK07956.1"/>
    <property type="match status" value="1"/>
</dbReference>
<feature type="binding site" evidence="13">
    <location>
        <position position="197"/>
    </location>
    <ligand>
        <name>NAD(+)</name>
        <dbReference type="ChEBI" id="CHEBI:57540"/>
    </ligand>
</feature>
<gene>
    <name evidence="13" type="primary">ligA</name>
    <name evidence="16" type="ORF">BM477_06120</name>
</gene>
<feature type="binding site" evidence="13">
    <location>
        <begin position="57"/>
        <end position="61"/>
    </location>
    <ligand>
        <name>NAD(+)</name>
        <dbReference type="ChEBI" id="CHEBI:57540"/>
    </ligand>
</feature>
<dbReference type="Gene3D" id="3.40.50.10190">
    <property type="entry name" value="BRCT domain"/>
    <property type="match status" value="1"/>
</dbReference>